<accession>S3CCQ9</accession>
<gene>
    <name evidence="10" type="ORF">F503_07557</name>
</gene>
<evidence type="ECO:0000256" key="4">
    <source>
        <dbReference type="ARBA" id="ARBA00022833"/>
    </source>
</evidence>
<dbReference type="eggNOG" id="KOG2893">
    <property type="taxonomic scope" value="Eukaryota"/>
</dbReference>
<dbReference type="OrthoDB" id="1306014at2759"/>
<dbReference type="SUPFAM" id="SSF57667">
    <property type="entry name" value="beta-beta-alpha zinc fingers"/>
    <property type="match status" value="1"/>
</dbReference>
<feature type="compositionally biased region" description="Basic and acidic residues" evidence="7">
    <location>
        <begin position="265"/>
        <end position="286"/>
    </location>
</feature>
<dbReference type="STRING" id="1262450.S3CCQ9"/>
<dbReference type="InterPro" id="IPR036236">
    <property type="entry name" value="Znf_C2H2_sf"/>
</dbReference>
<dbReference type="GO" id="GO:0008270">
    <property type="term" value="F:zinc ion binding"/>
    <property type="evidence" value="ECO:0007669"/>
    <property type="project" value="UniProtKB-KW"/>
</dbReference>
<dbReference type="VEuPathDB" id="FungiDB:F503_07557"/>
<evidence type="ECO:0000259" key="9">
    <source>
        <dbReference type="PROSITE" id="PS50808"/>
    </source>
</evidence>
<dbReference type="PROSITE" id="PS00028">
    <property type="entry name" value="ZINC_FINGER_C2H2_1"/>
    <property type="match status" value="1"/>
</dbReference>
<keyword evidence="3 6" id="KW-0863">Zinc-finger</keyword>
<dbReference type="Gene3D" id="3.30.160.60">
    <property type="entry name" value="Classic Zinc Finger"/>
    <property type="match status" value="1"/>
</dbReference>
<keyword evidence="4" id="KW-0862">Zinc</keyword>
<protein>
    <submittedName>
        <fullName evidence="10">C2h2 finger domain containing protein</fullName>
    </submittedName>
</protein>
<evidence type="ECO:0000313" key="11">
    <source>
        <dbReference type="Proteomes" id="UP000016923"/>
    </source>
</evidence>
<dbReference type="InterPro" id="IPR003656">
    <property type="entry name" value="Znf_BED"/>
</dbReference>
<keyword evidence="5" id="KW-0539">Nucleus</keyword>
<reference evidence="10 11" key="1">
    <citation type="journal article" date="2013" name="BMC Genomics">
        <title>The genome and transcriptome of the pine saprophyte Ophiostoma piceae, and a comparison with the bark beetle-associated pine pathogen Grosmannia clavigera.</title>
        <authorList>
            <person name="Haridas S."/>
            <person name="Wang Y."/>
            <person name="Lim L."/>
            <person name="Massoumi Alamouti S."/>
            <person name="Jackman S."/>
            <person name="Docking R."/>
            <person name="Robertson G."/>
            <person name="Birol I."/>
            <person name="Bohlmann J."/>
            <person name="Breuil C."/>
        </authorList>
    </citation>
    <scope>NUCLEOTIDE SEQUENCE [LARGE SCALE GENOMIC DNA]</scope>
    <source>
        <strain evidence="10 11">UAMH 11346</strain>
    </source>
</reference>
<dbReference type="InterPro" id="IPR013087">
    <property type="entry name" value="Znf_C2H2_type"/>
</dbReference>
<evidence type="ECO:0000259" key="8">
    <source>
        <dbReference type="PROSITE" id="PS50157"/>
    </source>
</evidence>
<feature type="domain" description="BED-type" evidence="9">
    <location>
        <begin position="13"/>
        <end position="72"/>
    </location>
</feature>
<keyword evidence="2" id="KW-0479">Metal-binding</keyword>
<organism evidence="10 11">
    <name type="scientific">Ophiostoma piceae (strain UAMH 11346)</name>
    <name type="common">Sap stain fungus</name>
    <dbReference type="NCBI Taxonomy" id="1262450"/>
    <lineage>
        <taxon>Eukaryota</taxon>
        <taxon>Fungi</taxon>
        <taxon>Dikarya</taxon>
        <taxon>Ascomycota</taxon>
        <taxon>Pezizomycotina</taxon>
        <taxon>Sordariomycetes</taxon>
        <taxon>Sordariomycetidae</taxon>
        <taxon>Ophiostomatales</taxon>
        <taxon>Ophiostomataceae</taxon>
        <taxon>Ophiostoma</taxon>
    </lineage>
</organism>
<evidence type="ECO:0000256" key="6">
    <source>
        <dbReference type="PROSITE-ProRule" id="PRU00042"/>
    </source>
</evidence>
<dbReference type="PANTHER" id="PTHR23215">
    <property type="entry name" value="ZINC FINGER PROTEIN 207"/>
    <property type="match status" value="1"/>
</dbReference>
<name>S3CCQ9_OPHP1</name>
<dbReference type="PROSITE" id="PS50157">
    <property type="entry name" value="ZINC_FINGER_C2H2_2"/>
    <property type="match status" value="1"/>
</dbReference>
<keyword evidence="11" id="KW-1185">Reference proteome</keyword>
<dbReference type="AlphaFoldDB" id="S3CCQ9"/>
<proteinExistence type="predicted"/>
<feature type="region of interest" description="Disordered" evidence="7">
    <location>
        <begin position="259"/>
        <end position="287"/>
    </location>
</feature>
<feature type="region of interest" description="Disordered" evidence="7">
    <location>
        <begin position="161"/>
        <end position="196"/>
    </location>
</feature>
<evidence type="ECO:0000256" key="3">
    <source>
        <dbReference type="ARBA" id="ARBA00022771"/>
    </source>
</evidence>
<comment type="subcellular location">
    <subcellularLocation>
        <location evidence="1">Nucleus</location>
    </subcellularLocation>
</comment>
<dbReference type="SMART" id="SM00355">
    <property type="entry name" value="ZnF_C2H2"/>
    <property type="match status" value="2"/>
</dbReference>
<feature type="compositionally biased region" description="Low complexity" evidence="7">
    <location>
        <begin position="161"/>
        <end position="183"/>
    </location>
</feature>
<evidence type="ECO:0000256" key="1">
    <source>
        <dbReference type="ARBA" id="ARBA00004123"/>
    </source>
</evidence>
<dbReference type="GO" id="GO:0003677">
    <property type="term" value="F:DNA binding"/>
    <property type="evidence" value="ECO:0007669"/>
    <property type="project" value="InterPro"/>
</dbReference>
<feature type="domain" description="C2H2-type" evidence="8">
    <location>
        <begin position="42"/>
        <end position="65"/>
    </location>
</feature>
<dbReference type="CDD" id="cd20908">
    <property type="entry name" value="SUF4-like"/>
    <property type="match status" value="1"/>
</dbReference>
<dbReference type="OMA" id="QHRTRII"/>
<dbReference type="EMBL" id="KE148147">
    <property type="protein sequence ID" value="EPE09781.1"/>
    <property type="molecule type" value="Genomic_DNA"/>
</dbReference>
<dbReference type="GO" id="GO:0005634">
    <property type="term" value="C:nucleus"/>
    <property type="evidence" value="ECO:0007669"/>
    <property type="project" value="UniProtKB-SubCell"/>
</dbReference>
<dbReference type="PROSITE" id="PS50808">
    <property type="entry name" value="ZF_BED"/>
    <property type="match status" value="1"/>
</dbReference>
<dbReference type="HOGENOM" id="CLU_037132_0_0_1"/>
<dbReference type="PANTHER" id="PTHR23215:SF0">
    <property type="entry name" value="BUB3-INTERACTING AND GLEBS MOTIF-CONTAINING PROTEIN ZNF207"/>
    <property type="match status" value="1"/>
</dbReference>
<evidence type="ECO:0000256" key="7">
    <source>
        <dbReference type="SAM" id="MobiDB-lite"/>
    </source>
</evidence>
<evidence type="ECO:0000256" key="5">
    <source>
        <dbReference type="ARBA" id="ARBA00023242"/>
    </source>
</evidence>
<dbReference type="FunFam" id="3.30.160.60:FF:000354">
    <property type="entry name" value="C2H2 finger domain-containing protein"/>
    <property type="match status" value="1"/>
</dbReference>
<dbReference type="Pfam" id="PF00096">
    <property type="entry name" value="zf-C2H2"/>
    <property type="match status" value="1"/>
</dbReference>
<dbReference type="Proteomes" id="UP000016923">
    <property type="component" value="Unassembled WGS sequence"/>
</dbReference>
<feature type="region of interest" description="Disordered" evidence="7">
    <location>
        <begin position="116"/>
        <end position="136"/>
    </location>
</feature>
<sequence length="312" mass="33278">MGKKRRNYPNLDELLGRAWCYYCERDFEDLKLLISHQKAKHFKCERCGRRLNTAGGLSVHMNQVHKETLTHVENTLEGRDGLEVEIFGMEGIPEEAAVAHNSKIIDDFHKNRAERQAVTGNPPPGLPGSNQPPHKKLKIETPAELKARLAAFRAGGGAAAAPLPNAPTGPAAGAAPTPMAGLPSRPPAGQFAAGQFSGQIPGQYPGQIPGQFPPGAPGDLPQRPAAFGGASTLDDLVSGAAGVAAPSGDDIDRMIRAAEAGVRPGGDDKDKTEKTEKSEKKKEKSSMRMVYADGDFSLEEKMAQMPRYAVAV</sequence>
<evidence type="ECO:0000313" key="10">
    <source>
        <dbReference type="EMBL" id="EPE09781.1"/>
    </source>
</evidence>
<evidence type="ECO:0000256" key="2">
    <source>
        <dbReference type="ARBA" id="ARBA00022723"/>
    </source>
</evidence>